<protein>
    <submittedName>
        <fullName evidence="2">10759_t:CDS:1</fullName>
    </submittedName>
</protein>
<evidence type="ECO:0000313" key="3">
    <source>
        <dbReference type="Proteomes" id="UP000789831"/>
    </source>
</evidence>
<feature type="region of interest" description="Disordered" evidence="1">
    <location>
        <begin position="620"/>
        <end position="640"/>
    </location>
</feature>
<keyword evidence="3" id="KW-1185">Reference proteome</keyword>
<feature type="region of interest" description="Disordered" evidence="1">
    <location>
        <begin position="666"/>
        <end position="685"/>
    </location>
</feature>
<reference evidence="2" key="1">
    <citation type="submission" date="2021-06" db="EMBL/GenBank/DDBJ databases">
        <authorList>
            <person name="Kallberg Y."/>
            <person name="Tangrot J."/>
            <person name="Rosling A."/>
        </authorList>
    </citation>
    <scope>NUCLEOTIDE SEQUENCE</scope>
    <source>
        <strain evidence="2">MT106</strain>
    </source>
</reference>
<feature type="compositionally biased region" description="Polar residues" evidence="1">
    <location>
        <begin position="256"/>
        <end position="278"/>
    </location>
</feature>
<feature type="compositionally biased region" description="Polar residues" evidence="1">
    <location>
        <begin position="589"/>
        <end position="604"/>
    </location>
</feature>
<dbReference type="OrthoDB" id="5964929at2759"/>
<dbReference type="AlphaFoldDB" id="A0A9N9AC32"/>
<comment type="caution">
    <text evidence="2">The sequence shown here is derived from an EMBL/GenBank/DDBJ whole genome shotgun (WGS) entry which is preliminary data.</text>
</comment>
<feature type="region of interest" description="Disordered" evidence="1">
    <location>
        <begin position="139"/>
        <end position="184"/>
    </location>
</feature>
<evidence type="ECO:0000313" key="2">
    <source>
        <dbReference type="EMBL" id="CAG8525085.1"/>
    </source>
</evidence>
<organism evidence="2 3">
    <name type="scientific">Ambispora gerdemannii</name>
    <dbReference type="NCBI Taxonomy" id="144530"/>
    <lineage>
        <taxon>Eukaryota</taxon>
        <taxon>Fungi</taxon>
        <taxon>Fungi incertae sedis</taxon>
        <taxon>Mucoromycota</taxon>
        <taxon>Glomeromycotina</taxon>
        <taxon>Glomeromycetes</taxon>
        <taxon>Archaeosporales</taxon>
        <taxon>Ambisporaceae</taxon>
        <taxon>Ambispora</taxon>
    </lineage>
</organism>
<dbReference type="EMBL" id="CAJVPL010000732">
    <property type="protein sequence ID" value="CAG8525085.1"/>
    <property type="molecule type" value="Genomic_DNA"/>
</dbReference>
<feature type="region of interest" description="Disordered" evidence="1">
    <location>
        <begin position="561"/>
        <end position="604"/>
    </location>
</feature>
<name>A0A9N9AC32_9GLOM</name>
<feature type="region of interest" description="Disordered" evidence="1">
    <location>
        <begin position="223"/>
        <end position="321"/>
    </location>
</feature>
<gene>
    <name evidence="2" type="ORF">AGERDE_LOCUS5435</name>
</gene>
<accession>A0A9N9AC32</accession>
<sequence>MEEIKENIGNRISISPERPKTPNHIGTYTPLKSVDIVGNTNSTPTTPTAPSNSPIDDKKKTPRKSEKPLAEETRKLFLTPEKLGSIKRAQLQKYCKRYGIKANLKNTELIQKLQEYALNHENQPNENIDDDFSSFNIAGLSVDDPLNPQKQDQSSKDEEITIGNQEEEDDSLQPTNESIKNASITQFPKEIARLSFVMENKHSSIPLPSPRISSFMARKIATPIKRSPLRYSMSNQSSSSGKKPIYDEKSPLVDHSASSNPEIQNNESINETNRNTSSPKKEETLNTHQNDANPSEQQQTEENQESYDPLTSPEPFVFNSGMRVDDSTFQTAAAAVLAELERRVAEVQKLPTPEIKKYLGELTQSPRMKKLSQSIEEGEGLTPSRFNKLHKKNFDKMQSIVNHYAAQRRKADEELEVSPIKKKKLIHSTNDQDLAKTSQPIYEDKSDEKNNESENLRTKHHKKSLLRRPSGFNKNRKPKVTSVTKSGITARLSTFDFDSRLKKPSSYNIAHANSNKASASTSIPMKQNKERVEFGKREAAKNVVEQKIRNPSSIHQIPEKAKSKISSGFAQGITKPVSNLKTKPPPRLNTASQSSQPKIIGKNSSSRPFFARQIYQQNATKGSYRDNTTTITDKQKTKKEKATLEQLSQEEIKNELGFKIQNKFMKSHKSQVPPFSQKKVGKNKK</sequence>
<evidence type="ECO:0000256" key="1">
    <source>
        <dbReference type="SAM" id="MobiDB-lite"/>
    </source>
</evidence>
<feature type="compositionally biased region" description="Basic and acidic residues" evidence="1">
    <location>
        <begin position="442"/>
        <end position="457"/>
    </location>
</feature>
<feature type="region of interest" description="Disordered" evidence="1">
    <location>
        <begin position="426"/>
        <end position="484"/>
    </location>
</feature>
<feature type="compositionally biased region" description="Low complexity" evidence="1">
    <location>
        <begin position="39"/>
        <end position="54"/>
    </location>
</feature>
<feature type="compositionally biased region" description="Polar residues" evidence="1">
    <location>
        <begin position="286"/>
        <end position="295"/>
    </location>
</feature>
<feature type="region of interest" description="Disordered" evidence="1">
    <location>
        <begin position="1"/>
        <end position="73"/>
    </location>
</feature>
<dbReference type="Proteomes" id="UP000789831">
    <property type="component" value="Unassembled WGS sequence"/>
</dbReference>
<proteinExistence type="predicted"/>
<feature type="compositionally biased region" description="Polar residues" evidence="1">
    <location>
        <begin position="427"/>
        <end position="440"/>
    </location>
</feature>
<feature type="compositionally biased region" description="Basic and acidic residues" evidence="1">
    <location>
        <begin position="55"/>
        <end position="73"/>
    </location>
</feature>
<feature type="compositionally biased region" description="Polar residues" evidence="1">
    <location>
        <begin position="172"/>
        <end position="184"/>
    </location>
</feature>